<feature type="region of interest" description="Disordered" evidence="1">
    <location>
        <begin position="349"/>
        <end position="394"/>
    </location>
</feature>
<sequence length="394" mass="43613">MDSSGTAETPVPAKAKCRRQNAADIGIEAMKWTVDLVNSLLTIIERLEIQKKMFGINVITEDGEEKANGDSKSKCLDGIARELFPTESAINIKSMSLHIAGKIVNLQNTYRKKAAQLKQTGGGVQEDVPLYVPNTGPDHDTAPLARNIWDRLISDDKWPFFARCHSLWATCNSTIPPMATTGIGPHGRTATVYRPLVSHPLPFNDQMRKIAPIPDELLEPAYHELLNLGDVIPDSLIDPILLQQVQRSEPIFAHTPTATKVVPKTSSGSSLSEMAQKAQASVHKAPPKADSFEDKVLKISSTGMKLSRKREQEQLQIQRQQLHLDEQRQVLQEKNAGLLSTPQAKQMLARLVDEDTENDDDAHPSPSIYHCKRRRVSPEWSCEGDGNLASSDVE</sequence>
<proteinExistence type="predicted"/>
<gene>
    <name evidence="2" type="ORF">BT96DRAFT_997801</name>
</gene>
<evidence type="ECO:0000313" key="3">
    <source>
        <dbReference type="Proteomes" id="UP000799118"/>
    </source>
</evidence>
<accession>A0A6A4HAN1</accession>
<protein>
    <submittedName>
        <fullName evidence="2">Uncharacterized protein</fullName>
    </submittedName>
</protein>
<dbReference type="OrthoDB" id="3211402at2759"/>
<evidence type="ECO:0000313" key="2">
    <source>
        <dbReference type="EMBL" id="KAE9395302.1"/>
    </source>
</evidence>
<dbReference type="AlphaFoldDB" id="A0A6A4HAN1"/>
<organism evidence="2 3">
    <name type="scientific">Gymnopus androsaceus JB14</name>
    <dbReference type="NCBI Taxonomy" id="1447944"/>
    <lineage>
        <taxon>Eukaryota</taxon>
        <taxon>Fungi</taxon>
        <taxon>Dikarya</taxon>
        <taxon>Basidiomycota</taxon>
        <taxon>Agaricomycotina</taxon>
        <taxon>Agaricomycetes</taxon>
        <taxon>Agaricomycetidae</taxon>
        <taxon>Agaricales</taxon>
        <taxon>Marasmiineae</taxon>
        <taxon>Omphalotaceae</taxon>
        <taxon>Gymnopus</taxon>
    </lineage>
</organism>
<dbReference type="EMBL" id="ML769534">
    <property type="protein sequence ID" value="KAE9395302.1"/>
    <property type="molecule type" value="Genomic_DNA"/>
</dbReference>
<dbReference type="Proteomes" id="UP000799118">
    <property type="component" value="Unassembled WGS sequence"/>
</dbReference>
<reference evidence="2" key="1">
    <citation type="journal article" date="2019" name="Environ. Microbiol.">
        <title>Fungal ecological strategies reflected in gene transcription - a case study of two litter decomposers.</title>
        <authorList>
            <person name="Barbi F."/>
            <person name="Kohler A."/>
            <person name="Barry K."/>
            <person name="Baskaran P."/>
            <person name="Daum C."/>
            <person name="Fauchery L."/>
            <person name="Ihrmark K."/>
            <person name="Kuo A."/>
            <person name="LaButti K."/>
            <person name="Lipzen A."/>
            <person name="Morin E."/>
            <person name="Grigoriev I.V."/>
            <person name="Henrissat B."/>
            <person name="Lindahl B."/>
            <person name="Martin F."/>
        </authorList>
    </citation>
    <scope>NUCLEOTIDE SEQUENCE</scope>
    <source>
        <strain evidence="2">JB14</strain>
    </source>
</reference>
<keyword evidence="3" id="KW-1185">Reference proteome</keyword>
<name>A0A6A4HAN1_9AGAR</name>
<evidence type="ECO:0000256" key="1">
    <source>
        <dbReference type="SAM" id="MobiDB-lite"/>
    </source>
</evidence>